<keyword evidence="4" id="KW-1185">Reference proteome</keyword>
<feature type="transmembrane region" description="Helical" evidence="2">
    <location>
        <begin position="213"/>
        <end position="234"/>
    </location>
</feature>
<dbReference type="OrthoDB" id="3354175at2759"/>
<organism evidence="3 4">
    <name type="scientific">Steccherinum ochraceum</name>
    <dbReference type="NCBI Taxonomy" id="92696"/>
    <lineage>
        <taxon>Eukaryota</taxon>
        <taxon>Fungi</taxon>
        <taxon>Dikarya</taxon>
        <taxon>Basidiomycota</taxon>
        <taxon>Agaricomycotina</taxon>
        <taxon>Agaricomycetes</taxon>
        <taxon>Polyporales</taxon>
        <taxon>Steccherinaceae</taxon>
        <taxon>Steccherinum</taxon>
    </lineage>
</organism>
<keyword evidence="2" id="KW-1133">Transmembrane helix</keyword>
<feature type="transmembrane region" description="Helical" evidence="2">
    <location>
        <begin position="126"/>
        <end position="147"/>
    </location>
</feature>
<name>A0A4R0R522_9APHY</name>
<accession>A0A4R0R522</accession>
<feature type="transmembrane region" description="Helical" evidence="2">
    <location>
        <begin position="167"/>
        <end position="192"/>
    </location>
</feature>
<sequence length="353" mass="38766">MELPLSEGGIIATTVQGMLYGLSVLMYILMFWILFRNRKRRGLNYGIIGAAIALLLLATTEFAINVTRMVEGLITKGPFLPQGTESYFGDVTQPTFRVKIILYGVQTLILDGVVIYRAYVVWQSFWAVLLPVVVWLGLLATCIGGNLSLKKASMTSNVVDHTTHQWLIGMHSATLVTSLVVTGVLAFRVWVVHRQSKEYLASEHKAASLMFRIVIESGIIYSAAVLCALVIFLAGSPGVYVLLDLISPIMSIVFNMITVRVGFGADQRLSQMGGSSSERSNHPSTLRFNDRAVRRSQRAPGLETRSLAIELTQYVETDADADTSSIVDKPNHVFAASSSEDRNSKPFVGSMEP</sequence>
<comment type="caution">
    <text evidence="3">The sequence shown here is derived from an EMBL/GenBank/DDBJ whole genome shotgun (WGS) entry which is preliminary data.</text>
</comment>
<proteinExistence type="predicted"/>
<dbReference type="EMBL" id="RWJN01000472">
    <property type="protein sequence ID" value="TCD61386.1"/>
    <property type="molecule type" value="Genomic_DNA"/>
</dbReference>
<feature type="transmembrane region" description="Helical" evidence="2">
    <location>
        <begin position="100"/>
        <end position="119"/>
    </location>
</feature>
<feature type="transmembrane region" description="Helical" evidence="2">
    <location>
        <begin position="240"/>
        <end position="263"/>
    </location>
</feature>
<keyword evidence="2" id="KW-0472">Membrane</keyword>
<feature type="transmembrane region" description="Helical" evidence="2">
    <location>
        <begin position="17"/>
        <end position="35"/>
    </location>
</feature>
<feature type="region of interest" description="Disordered" evidence="1">
    <location>
        <begin position="332"/>
        <end position="353"/>
    </location>
</feature>
<dbReference type="STRING" id="92696.A0A4R0R522"/>
<evidence type="ECO:0000313" key="3">
    <source>
        <dbReference type="EMBL" id="TCD61386.1"/>
    </source>
</evidence>
<keyword evidence="2" id="KW-0812">Transmembrane</keyword>
<evidence type="ECO:0000256" key="1">
    <source>
        <dbReference type="SAM" id="MobiDB-lite"/>
    </source>
</evidence>
<feature type="transmembrane region" description="Helical" evidence="2">
    <location>
        <begin position="42"/>
        <end position="64"/>
    </location>
</feature>
<reference evidence="3 4" key="1">
    <citation type="submission" date="2018-11" db="EMBL/GenBank/DDBJ databases">
        <title>Genome assembly of Steccherinum ochraceum LE-BIN_3174, the white-rot fungus of the Steccherinaceae family (The Residual Polyporoid clade, Polyporales, Basidiomycota).</title>
        <authorList>
            <person name="Fedorova T.V."/>
            <person name="Glazunova O.A."/>
            <person name="Landesman E.O."/>
            <person name="Moiseenko K.V."/>
            <person name="Psurtseva N.V."/>
            <person name="Savinova O.S."/>
            <person name="Shakhova N.V."/>
            <person name="Tyazhelova T.V."/>
            <person name="Vasina D.V."/>
        </authorList>
    </citation>
    <scope>NUCLEOTIDE SEQUENCE [LARGE SCALE GENOMIC DNA]</scope>
    <source>
        <strain evidence="3 4">LE-BIN_3174</strain>
    </source>
</reference>
<dbReference type="AlphaFoldDB" id="A0A4R0R522"/>
<evidence type="ECO:0000256" key="2">
    <source>
        <dbReference type="SAM" id="Phobius"/>
    </source>
</evidence>
<dbReference type="Proteomes" id="UP000292702">
    <property type="component" value="Unassembled WGS sequence"/>
</dbReference>
<protein>
    <submittedName>
        <fullName evidence="3">Uncharacterized protein</fullName>
    </submittedName>
</protein>
<gene>
    <name evidence="3" type="ORF">EIP91_008523</name>
</gene>
<evidence type="ECO:0000313" key="4">
    <source>
        <dbReference type="Proteomes" id="UP000292702"/>
    </source>
</evidence>